<dbReference type="EMBL" id="CP045798">
    <property type="protein sequence ID" value="QNB47601.1"/>
    <property type="molecule type" value="Genomic_DNA"/>
</dbReference>
<dbReference type="RefSeq" id="WP_034421859.1">
    <property type="nucleotide sequence ID" value="NZ_CP045798.1"/>
</dbReference>
<name>A0A7G6E697_THEFR</name>
<dbReference type="AlphaFoldDB" id="A0A7G6E697"/>
<evidence type="ECO:0000313" key="2">
    <source>
        <dbReference type="Proteomes" id="UP000515847"/>
    </source>
</evidence>
<reference evidence="1 2" key="1">
    <citation type="journal article" date="2019" name="Front. Microbiol.">
        <title>Thermoanaerosceptrum fracticalcis gen. nov. sp. nov., a Novel Fumarate-Fermenting Microorganism From a Deep Fractured Carbonate Aquifer of the US Great Basin.</title>
        <authorList>
            <person name="Hamilton-Brehm S.D."/>
            <person name="Stewart L.E."/>
            <person name="Zavarin M."/>
            <person name="Caldwell M."/>
            <person name="Lawson P.A."/>
            <person name="Onstott T.C."/>
            <person name="Grzymski J."/>
            <person name="Neveux I."/>
            <person name="Lollar B.S."/>
            <person name="Russell C.E."/>
            <person name="Moser D.P."/>
        </authorList>
    </citation>
    <scope>NUCLEOTIDE SEQUENCE [LARGE SCALE GENOMIC DNA]</scope>
    <source>
        <strain evidence="1 2">DRI-13</strain>
    </source>
</reference>
<dbReference type="OrthoDB" id="9807828at2"/>
<dbReference type="InterPro" id="IPR043773">
    <property type="entry name" value="JetA"/>
</dbReference>
<accession>A0A7G6E697</accession>
<dbReference type="Proteomes" id="UP000515847">
    <property type="component" value="Chromosome"/>
</dbReference>
<dbReference type="KEGG" id="tfr:BR63_15755"/>
<gene>
    <name evidence="1" type="ORF">BR63_15755</name>
</gene>
<proteinExistence type="predicted"/>
<sequence length="474" mass="55980">MKFFEVFPHNFFSLFASPNREIYVEALLVLHRHYRQETRLKKQDLVSRLVANMENRMLELQEEEGDVYSLGEEVNLSGRAHFLLRKFLETGWLEAEPDASSFEELYVIPGYASKLLNLFYDILHGKTVEYNGFVYSTYSSLRTAQQERDEYMYDALKHACQATQLLWASLRELLDNIRLYHQRLQEQVEIKEILAEHFDKFRLLISDKIYHPLKTFDSVPRFKQRILGILREWLRDPQLLQELAKTAVRRGEYPEVAEARSQVIRMIGEVMDTYERLDGILAQIDKKNATYTRASVERMQYYLNTDQDVRGKLVEILRAVPALKKENVRFTAELTRGLPLFSRGFVDDVSLYTEPRRQREHQPLADPEVSEASPQEIEAEFREFRKRLQQVYSHHKVLEFIMAQLEDRLKITAGELELTGDEDFVKLLLAVIKHDEKGLPYRIEFKEGYLWVNGYRLPDLVIAREKEYLRNVAK</sequence>
<dbReference type="Pfam" id="PF18982">
    <property type="entry name" value="JetA"/>
    <property type="match status" value="1"/>
</dbReference>
<protein>
    <submittedName>
        <fullName evidence="1">Uncharacterized protein</fullName>
    </submittedName>
</protein>
<organism evidence="1 2">
    <name type="scientific">Thermanaerosceptrum fracticalcis</name>
    <dbReference type="NCBI Taxonomy" id="1712410"/>
    <lineage>
        <taxon>Bacteria</taxon>
        <taxon>Bacillati</taxon>
        <taxon>Bacillota</taxon>
        <taxon>Clostridia</taxon>
        <taxon>Eubacteriales</taxon>
        <taxon>Peptococcaceae</taxon>
        <taxon>Thermanaerosceptrum</taxon>
    </lineage>
</organism>
<evidence type="ECO:0000313" key="1">
    <source>
        <dbReference type="EMBL" id="QNB47601.1"/>
    </source>
</evidence>
<keyword evidence="2" id="KW-1185">Reference proteome</keyword>